<dbReference type="CDD" id="cd17557">
    <property type="entry name" value="REC_Rcp-like"/>
    <property type="match status" value="1"/>
</dbReference>
<reference evidence="2" key="1">
    <citation type="submission" date="2018-06" db="EMBL/GenBank/DDBJ databases">
        <authorList>
            <person name="Zhirakovskaya E."/>
        </authorList>
    </citation>
    <scope>NUCLEOTIDE SEQUENCE</scope>
</reference>
<dbReference type="InterPro" id="IPR052893">
    <property type="entry name" value="TCS_response_regulator"/>
</dbReference>
<dbReference type="SUPFAM" id="SSF52172">
    <property type="entry name" value="CheY-like"/>
    <property type="match status" value="1"/>
</dbReference>
<dbReference type="PANTHER" id="PTHR44520:SF2">
    <property type="entry name" value="RESPONSE REGULATOR RCP1"/>
    <property type="match status" value="1"/>
</dbReference>
<dbReference type="PROSITE" id="PS50110">
    <property type="entry name" value="RESPONSE_REGULATORY"/>
    <property type="match status" value="1"/>
</dbReference>
<dbReference type="GO" id="GO:0000160">
    <property type="term" value="P:phosphorelay signal transduction system"/>
    <property type="evidence" value="ECO:0007669"/>
    <property type="project" value="InterPro"/>
</dbReference>
<organism evidence="2">
    <name type="scientific">hydrothermal vent metagenome</name>
    <dbReference type="NCBI Taxonomy" id="652676"/>
    <lineage>
        <taxon>unclassified sequences</taxon>
        <taxon>metagenomes</taxon>
        <taxon>ecological metagenomes</taxon>
    </lineage>
</organism>
<proteinExistence type="predicted"/>
<gene>
    <name evidence="2" type="ORF">MNBD_PLANCTO02-1732</name>
</gene>
<dbReference type="Gene3D" id="3.40.50.2300">
    <property type="match status" value="1"/>
</dbReference>
<evidence type="ECO:0000259" key="1">
    <source>
        <dbReference type="PROSITE" id="PS50110"/>
    </source>
</evidence>
<dbReference type="EMBL" id="UOGL01000281">
    <property type="protein sequence ID" value="VAX38953.1"/>
    <property type="molecule type" value="Genomic_DNA"/>
</dbReference>
<dbReference type="InterPro" id="IPR011006">
    <property type="entry name" value="CheY-like_superfamily"/>
</dbReference>
<dbReference type="AlphaFoldDB" id="A0A3B1DQ20"/>
<accession>A0A3B1DQ20</accession>
<dbReference type="SMART" id="SM00448">
    <property type="entry name" value="REC"/>
    <property type="match status" value="1"/>
</dbReference>
<feature type="domain" description="Response regulatory" evidence="1">
    <location>
        <begin position="15"/>
        <end position="140"/>
    </location>
</feature>
<name>A0A3B1DQ20_9ZZZZ</name>
<dbReference type="InterPro" id="IPR001789">
    <property type="entry name" value="Sig_transdc_resp-reg_receiver"/>
</dbReference>
<dbReference type="PANTHER" id="PTHR44520">
    <property type="entry name" value="RESPONSE REGULATOR RCP1-RELATED"/>
    <property type="match status" value="1"/>
</dbReference>
<evidence type="ECO:0000313" key="2">
    <source>
        <dbReference type="EMBL" id="VAX38953.1"/>
    </source>
</evidence>
<dbReference type="Pfam" id="PF00072">
    <property type="entry name" value="Response_reg"/>
    <property type="match status" value="1"/>
</dbReference>
<protein>
    <submittedName>
        <fullName evidence="2">Two-component transcriptional response regulator, LuxR family</fullName>
    </submittedName>
</protein>
<sequence length="152" mass="16953">MGGIMGENTVGRPMEILLVEDSLTSARLTMGSLKNGDVQHRLTWLRDGIDALEFLHQAGKYKQAPHPDLILLDLGLPGKNGCEVLAEIKSDEQLKMIPVVVLTASTDEEDISETKRLDVENYLTKPVDIAQFLRVVNELSQYWHADMILPTI</sequence>